<organism evidence="5 6">
    <name type="scientific">Eiseniibacteriota bacterium</name>
    <dbReference type="NCBI Taxonomy" id="2212470"/>
    <lineage>
        <taxon>Bacteria</taxon>
        <taxon>Candidatus Eiseniibacteriota</taxon>
    </lineage>
</organism>
<dbReference type="Gene3D" id="2.130.10.10">
    <property type="entry name" value="YVTN repeat-like/Quinoprotein amine dehydrogenase"/>
    <property type="match status" value="2"/>
</dbReference>
<sequence>MEALLGARRWRWSGAMSAAGYHPSRAASHDGASRTPRHSPRRRLGPGTPIAAGSPAWMRGPVPCDTLSRMPRYRWSHGPPRVGRSHPIPRAAGAMVVLGALLLVGCAPRRAPDPWQTVQVPTDADFRGLWFTDSLNGWVTGGGWAIDGGVVGRTRDGGRTWRFTSGVVFGGGKGDGLARVQFRDSLTGRVTAGERILVTDDGGESWRPGRRPGLSQGDLYDLQFIDARNGWAAGAAIVRTEDGGETWRTLTHSTAENGYLSANAIHFLDATHGWLASHSGLLQRSDDGGRTWTRVALPLRAGEHPTLRDITFSDDQHGWVVGERGAIFHTADGGATWVPQAQGVPIVRVIPKGEPRRPREVVPELETEPDRLTVWAIRFADADHGWAVGSYPDVAESVVLRTDDGGASWAVEHVEPGENLQALFVLDRDHAWAAGERARRRPQVILRYAR</sequence>
<dbReference type="InterPro" id="IPR028203">
    <property type="entry name" value="PSII_CF48-like_dom"/>
</dbReference>
<name>A0A538U784_UNCEI</name>
<dbReference type="SUPFAM" id="SSF110296">
    <property type="entry name" value="Oligoxyloglucan reducing end-specific cellobiohydrolase"/>
    <property type="match status" value="2"/>
</dbReference>
<dbReference type="GO" id="GO:0009523">
    <property type="term" value="C:photosystem II"/>
    <property type="evidence" value="ECO:0007669"/>
    <property type="project" value="UniProtKB-KW"/>
</dbReference>
<reference evidence="5 6" key="1">
    <citation type="journal article" date="2019" name="Nat. Microbiol.">
        <title>Mediterranean grassland soil C-N compound turnover is dependent on rainfall and depth, and is mediated by genomically divergent microorganisms.</title>
        <authorList>
            <person name="Diamond S."/>
            <person name="Andeer P.F."/>
            <person name="Li Z."/>
            <person name="Crits-Christoph A."/>
            <person name="Burstein D."/>
            <person name="Anantharaman K."/>
            <person name="Lane K.R."/>
            <person name="Thomas B.C."/>
            <person name="Pan C."/>
            <person name="Northen T.R."/>
            <person name="Banfield J.F."/>
        </authorList>
    </citation>
    <scope>NUCLEOTIDE SEQUENCE [LARGE SCALE GENOMIC DNA]</scope>
    <source>
        <strain evidence="5">WS_11</strain>
    </source>
</reference>
<evidence type="ECO:0000313" key="6">
    <source>
        <dbReference type="Proteomes" id="UP000319771"/>
    </source>
</evidence>
<dbReference type="PANTHER" id="PTHR47199">
    <property type="entry name" value="PHOTOSYSTEM II STABILITY/ASSEMBLY FACTOR HCF136, CHLOROPLASTIC"/>
    <property type="match status" value="1"/>
</dbReference>
<feature type="domain" description="Photosynthesis system II assembly factor Ycf48/Hcf136-like" evidence="4">
    <location>
        <begin position="218"/>
        <end position="300"/>
    </location>
</feature>
<gene>
    <name evidence="5" type="ORF">E6K81_09410</name>
</gene>
<dbReference type="GO" id="GO:0015979">
    <property type="term" value="P:photosynthesis"/>
    <property type="evidence" value="ECO:0007669"/>
    <property type="project" value="UniProtKB-KW"/>
</dbReference>
<dbReference type="CDD" id="cd15482">
    <property type="entry name" value="Sialidase_non-viral"/>
    <property type="match status" value="1"/>
</dbReference>
<evidence type="ECO:0000256" key="3">
    <source>
        <dbReference type="SAM" id="MobiDB-lite"/>
    </source>
</evidence>
<dbReference type="InterPro" id="IPR015943">
    <property type="entry name" value="WD40/YVTN_repeat-like_dom_sf"/>
</dbReference>
<dbReference type="Proteomes" id="UP000319771">
    <property type="component" value="Unassembled WGS sequence"/>
</dbReference>
<feature type="domain" description="Photosynthesis system II assembly factor Ycf48/Hcf136-like" evidence="4">
    <location>
        <begin position="306"/>
        <end position="340"/>
    </location>
</feature>
<dbReference type="PANTHER" id="PTHR47199:SF2">
    <property type="entry name" value="PHOTOSYSTEM II STABILITY_ASSEMBLY FACTOR HCF136, CHLOROPLASTIC"/>
    <property type="match status" value="1"/>
</dbReference>
<keyword evidence="1" id="KW-0602">Photosynthesis</keyword>
<evidence type="ECO:0000256" key="2">
    <source>
        <dbReference type="ARBA" id="ARBA00023276"/>
    </source>
</evidence>
<dbReference type="EMBL" id="VBPB01000148">
    <property type="protein sequence ID" value="TMQ71728.1"/>
    <property type="molecule type" value="Genomic_DNA"/>
</dbReference>
<accession>A0A538U784</accession>
<comment type="caution">
    <text evidence="5">The sequence shown here is derived from an EMBL/GenBank/DDBJ whole genome shotgun (WGS) entry which is preliminary data.</text>
</comment>
<dbReference type="Pfam" id="PF14870">
    <property type="entry name" value="PSII_BNR"/>
    <property type="match status" value="2"/>
</dbReference>
<evidence type="ECO:0000313" key="5">
    <source>
        <dbReference type="EMBL" id="TMQ71728.1"/>
    </source>
</evidence>
<evidence type="ECO:0000259" key="4">
    <source>
        <dbReference type="Pfam" id="PF14870"/>
    </source>
</evidence>
<keyword evidence="2" id="KW-0604">Photosystem II</keyword>
<evidence type="ECO:0000256" key="1">
    <source>
        <dbReference type="ARBA" id="ARBA00022531"/>
    </source>
</evidence>
<protein>
    <recommendedName>
        <fullName evidence="4">Photosynthesis system II assembly factor Ycf48/Hcf136-like domain-containing protein</fullName>
    </recommendedName>
</protein>
<feature type="compositionally biased region" description="Basic residues" evidence="3">
    <location>
        <begin position="35"/>
        <end position="44"/>
    </location>
</feature>
<dbReference type="AlphaFoldDB" id="A0A538U784"/>
<feature type="region of interest" description="Disordered" evidence="3">
    <location>
        <begin position="21"/>
        <end position="56"/>
    </location>
</feature>
<proteinExistence type="predicted"/>